<dbReference type="STRING" id="1005944.SAMN05192576_2656"/>
<dbReference type="OrthoDB" id="9762169at2"/>
<keyword evidence="11" id="KW-1185">Reference proteome</keyword>
<dbReference type="Gene3D" id="1.10.510.10">
    <property type="entry name" value="Transferase(Phosphotransferase) domain 1"/>
    <property type="match status" value="1"/>
</dbReference>
<organism evidence="10 11">
    <name type="scientific">Nocardioides szechwanensis</name>
    <dbReference type="NCBI Taxonomy" id="1005944"/>
    <lineage>
        <taxon>Bacteria</taxon>
        <taxon>Bacillati</taxon>
        <taxon>Actinomycetota</taxon>
        <taxon>Actinomycetes</taxon>
        <taxon>Propionibacteriales</taxon>
        <taxon>Nocardioidaceae</taxon>
        <taxon>Nocardioides</taxon>
    </lineage>
</organism>
<dbReference type="EMBL" id="FNIC01000004">
    <property type="protein sequence ID" value="SDN73057.1"/>
    <property type="molecule type" value="Genomic_DNA"/>
</dbReference>
<keyword evidence="8" id="KW-1133">Transmembrane helix</keyword>
<keyword evidence="8" id="KW-0472">Membrane</keyword>
<evidence type="ECO:0000256" key="7">
    <source>
        <dbReference type="PROSITE-ProRule" id="PRU10141"/>
    </source>
</evidence>
<dbReference type="EC" id="2.7.11.1" evidence="1"/>
<evidence type="ECO:0000313" key="11">
    <source>
        <dbReference type="Proteomes" id="UP000199004"/>
    </source>
</evidence>
<evidence type="ECO:0000259" key="9">
    <source>
        <dbReference type="PROSITE" id="PS50011"/>
    </source>
</evidence>
<name>A0A1H0DS38_9ACTN</name>
<keyword evidence="5 10" id="KW-0418">Kinase</keyword>
<evidence type="ECO:0000256" key="8">
    <source>
        <dbReference type="SAM" id="Phobius"/>
    </source>
</evidence>
<evidence type="ECO:0000256" key="2">
    <source>
        <dbReference type="ARBA" id="ARBA00022527"/>
    </source>
</evidence>
<feature type="domain" description="Protein kinase" evidence="9">
    <location>
        <begin position="12"/>
        <end position="287"/>
    </location>
</feature>
<evidence type="ECO:0000256" key="6">
    <source>
        <dbReference type="ARBA" id="ARBA00022840"/>
    </source>
</evidence>
<gene>
    <name evidence="10" type="ORF">SAMN05192576_2656</name>
</gene>
<keyword evidence="2 10" id="KW-0723">Serine/threonine-protein kinase</keyword>
<proteinExistence type="predicted"/>
<protein>
    <recommendedName>
        <fullName evidence="1">non-specific serine/threonine protein kinase</fullName>
        <ecNumber evidence="1">2.7.11.1</ecNumber>
    </recommendedName>
</protein>
<feature type="binding site" evidence="7">
    <location>
        <position position="41"/>
    </location>
    <ligand>
        <name>ATP</name>
        <dbReference type="ChEBI" id="CHEBI:30616"/>
    </ligand>
</feature>
<evidence type="ECO:0000256" key="3">
    <source>
        <dbReference type="ARBA" id="ARBA00022679"/>
    </source>
</evidence>
<dbReference type="RefSeq" id="WP_091025289.1">
    <property type="nucleotide sequence ID" value="NZ_BKAE01000013.1"/>
</dbReference>
<dbReference type="PROSITE" id="PS00107">
    <property type="entry name" value="PROTEIN_KINASE_ATP"/>
    <property type="match status" value="1"/>
</dbReference>
<keyword evidence="8" id="KW-0812">Transmembrane</keyword>
<dbReference type="InterPro" id="IPR011009">
    <property type="entry name" value="Kinase-like_dom_sf"/>
</dbReference>
<sequence length="287" mass="30447">MRTHDLPLAGRYVLLDQVGVGGMGSVWRAWDLRERRIVAAKLLGRYDDALLQRFVREQAVRIRHPHVVAPIDWAADTGRVVLTMDLVAGGSVATLRAERGPLPEPLVALLLDQLLQALAAVHAAGVVHRDVKPANLLLEPGPVHLRLADFGVAAVLGEQRLTGAGPVGTRGYTAPEQERGAAPHPVQDLYAVGVVGRELTGHRPGLLRPLLDALADPDPALRPQSAADALERLRRLPVPPLAPDTVLPDRLGPAPYGPEPGRLSMALACLCFLAAVALSAAAALLAT</sequence>
<dbReference type="Gene3D" id="3.30.200.20">
    <property type="entry name" value="Phosphorylase Kinase, domain 1"/>
    <property type="match status" value="1"/>
</dbReference>
<dbReference type="Pfam" id="PF00069">
    <property type="entry name" value="Pkinase"/>
    <property type="match status" value="1"/>
</dbReference>
<dbReference type="PANTHER" id="PTHR43289:SF6">
    <property type="entry name" value="SERINE_THREONINE-PROTEIN KINASE NEKL-3"/>
    <property type="match status" value="1"/>
</dbReference>
<dbReference type="GO" id="GO:0005524">
    <property type="term" value="F:ATP binding"/>
    <property type="evidence" value="ECO:0007669"/>
    <property type="project" value="UniProtKB-UniRule"/>
</dbReference>
<dbReference type="SUPFAM" id="SSF56112">
    <property type="entry name" value="Protein kinase-like (PK-like)"/>
    <property type="match status" value="1"/>
</dbReference>
<evidence type="ECO:0000256" key="1">
    <source>
        <dbReference type="ARBA" id="ARBA00012513"/>
    </source>
</evidence>
<dbReference type="GO" id="GO:0004674">
    <property type="term" value="F:protein serine/threonine kinase activity"/>
    <property type="evidence" value="ECO:0007669"/>
    <property type="project" value="UniProtKB-KW"/>
</dbReference>
<dbReference type="AlphaFoldDB" id="A0A1H0DS38"/>
<dbReference type="InterPro" id="IPR008271">
    <property type="entry name" value="Ser/Thr_kinase_AS"/>
</dbReference>
<dbReference type="CDD" id="cd14014">
    <property type="entry name" value="STKc_PknB_like"/>
    <property type="match status" value="1"/>
</dbReference>
<dbReference type="PROSITE" id="PS00108">
    <property type="entry name" value="PROTEIN_KINASE_ST"/>
    <property type="match status" value="1"/>
</dbReference>
<dbReference type="InterPro" id="IPR017441">
    <property type="entry name" value="Protein_kinase_ATP_BS"/>
</dbReference>
<reference evidence="10 11" key="1">
    <citation type="submission" date="2016-10" db="EMBL/GenBank/DDBJ databases">
        <authorList>
            <person name="de Groot N.N."/>
        </authorList>
    </citation>
    <scope>NUCLEOTIDE SEQUENCE [LARGE SCALE GENOMIC DNA]</scope>
    <source>
        <strain evidence="10 11">CGMCC 1.11147</strain>
    </source>
</reference>
<dbReference type="PANTHER" id="PTHR43289">
    <property type="entry name" value="MITOGEN-ACTIVATED PROTEIN KINASE KINASE KINASE 20-RELATED"/>
    <property type="match status" value="1"/>
</dbReference>
<dbReference type="SMART" id="SM00220">
    <property type="entry name" value="S_TKc"/>
    <property type="match status" value="1"/>
</dbReference>
<keyword evidence="3" id="KW-0808">Transferase</keyword>
<keyword evidence="4 7" id="KW-0547">Nucleotide-binding</keyword>
<dbReference type="PROSITE" id="PS50011">
    <property type="entry name" value="PROTEIN_KINASE_DOM"/>
    <property type="match status" value="1"/>
</dbReference>
<evidence type="ECO:0000313" key="10">
    <source>
        <dbReference type="EMBL" id="SDN73057.1"/>
    </source>
</evidence>
<evidence type="ECO:0000256" key="5">
    <source>
        <dbReference type="ARBA" id="ARBA00022777"/>
    </source>
</evidence>
<accession>A0A1H0DS38</accession>
<feature type="transmembrane region" description="Helical" evidence="8">
    <location>
        <begin position="263"/>
        <end position="286"/>
    </location>
</feature>
<evidence type="ECO:0000256" key="4">
    <source>
        <dbReference type="ARBA" id="ARBA00022741"/>
    </source>
</evidence>
<dbReference type="Proteomes" id="UP000199004">
    <property type="component" value="Unassembled WGS sequence"/>
</dbReference>
<dbReference type="InterPro" id="IPR000719">
    <property type="entry name" value="Prot_kinase_dom"/>
</dbReference>
<keyword evidence="6 7" id="KW-0067">ATP-binding</keyword>